<dbReference type="PRINTS" id="PR00394">
    <property type="entry name" value="RHSPROTEIN"/>
</dbReference>
<dbReference type="NCBIfam" id="TIGR01643">
    <property type="entry name" value="YD_repeat_2x"/>
    <property type="match status" value="4"/>
</dbReference>
<organism evidence="6 7">
    <name type="scientific">Massilia atriviolacea</name>
    <dbReference type="NCBI Taxonomy" id="2495579"/>
    <lineage>
        <taxon>Bacteria</taxon>
        <taxon>Pseudomonadati</taxon>
        <taxon>Pseudomonadota</taxon>
        <taxon>Betaproteobacteria</taxon>
        <taxon>Burkholderiales</taxon>
        <taxon>Oxalobacteraceae</taxon>
        <taxon>Telluria group</taxon>
        <taxon>Massilia</taxon>
    </lineage>
</organism>
<keyword evidence="7" id="KW-1185">Reference proteome</keyword>
<dbReference type="SUPFAM" id="SSF69304">
    <property type="entry name" value="Tricorn protease N-terminal domain"/>
    <property type="match status" value="1"/>
</dbReference>
<evidence type="ECO:0000259" key="5">
    <source>
        <dbReference type="Pfam" id="PF25023"/>
    </source>
</evidence>
<dbReference type="RefSeq" id="WP_126077868.1">
    <property type="nucleotide sequence ID" value="NZ_CP051166.1"/>
</dbReference>
<dbReference type="OrthoDB" id="8553452at2"/>
<dbReference type="InterPro" id="IPR056823">
    <property type="entry name" value="TEN-like_YD-shell"/>
</dbReference>
<dbReference type="NCBIfam" id="TIGR03696">
    <property type="entry name" value="Rhs_assc_core"/>
    <property type="match status" value="1"/>
</dbReference>
<name>A0A430HCC2_9BURK</name>
<evidence type="ECO:0000256" key="2">
    <source>
        <dbReference type="SAM" id="MobiDB-lite"/>
    </source>
</evidence>
<protein>
    <submittedName>
        <fullName evidence="6">RHS repeat protein</fullName>
    </submittedName>
</protein>
<dbReference type="InterPro" id="IPR006530">
    <property type="entry name" value="YD"/>
</dbReference>
<dbReference type="InterPro" id="IPR022385">
    <property type="entry name" value="Rhs_assc_core"/>
</dbReference>
<evidence type="ECO:0000256" key="3">
    <source>
        <dbReference type="SAM" id="SignalP"/>
    </source>
</evidence>
<dbReference type="InterPro" id="IPR031325">
    <property type="entry name" value="RHS_repeat"/>
</dbReference>
<feature type="signal peptide" evidence="3">
    <location>
        <begin position="1"/>
        <end position="21"/>
    </location>
</feature>
<dbReference type="Pfam" id="PF25023">
    <property type="entry name" value="TEN_YD-shell"/>
    <property type="match status" value="1"/>
</dbReference>
<evidence type="ECO:0000313" key="6">
    <source>
        <dbReference type="EMBL" id="RSZ55170.1"/>
    </source>
</evidence>
<evidence type="ECO:0000313" key="7">
    <source>
        <dbReference type="Proteomes" id="UP000278085"/>
    </source>
</evidence>
<feature type="region of interest" description="Disordered" evidence="2">
    <location>
        <begin position="215"/>
        <end position="243"/>
    </location>
</feature>
<feature type="region of interest" description="Disordered" evidence="2">
    <location>
        <begin position="87"/>
        <end position="114"/>
    </location>
</feature>
<feature type="domain" description="DUF6531" evidence="4">
    <location>
        <begin position="123"/>
        <end position="203"/>
    </location>
</feature>
<dbReference type="InterPro" id="IPR045351">
    <property type="entry name" value="DUF6531"/>
</dbReference>
<evidence type="ECO:0000259" key="4">
    <source>
        <dbReference type="Pfam" id="PF20148"/>
    </source>
</evidence>
<feature type="domain" description="Teneurin-like YD-shell" evidence="5">
    <location>
        <begin position="1020"/>
        <end position="1282"/>
    </location>
</feature>
<sequence>MKTINHVLFLPLLLCAQAAFAVAPESISNMNINTDTGYQAHVAGVLQSITGPDGIQQVTVAGQREVGEASPIPQRFVHDFPTSVSFSGTISSNENDAPLKSAPPSPGNKNKEPEDLACKSTAHPVVIATGEKHKAEADFRSNGLYGLSLTRTYRSMHGEGGLFGKRWLSSLDPQRLEWGDPFIPQPNWHIIPKTITHVDENGTTVLYKYVRAGPETGGDEGGTPKPKQTLGQAGKPTDQPTKSILAPRRPEVYYYAEGNGSDPDDELAYYPGERAYINKNKKKYAFSSLGQVEYIGDQAGLDLRRYTYNPAPDRNLAKLASIKNAAGQVVYFTWGANGLVSSVRDTNNNVWNYEYNDKGMLAKVISPGANPDVREYHYEAGDPILLTGITIGGKRYSTYSYHPDRRVHVSALAGNEERDVINYGDMLTVVTNAQGQETRYRYVSVGGELKISTIERTGTATCPRASAETKYDVYGYVASTTDWRGVTTTYNYNERGYLQEKRMAFGTPDEIVTRHTWVNGQLVETIYEGAGGDRYASITYAYHSVDKAAGRIAETTITDLKTGRQRVTRFGYGFHPSGTLGELVTIQLVGGRELRSRAQYDAYGRVSAIINPLGQTTFFSDYTGLGAPRTIIDINGVATSYTYNPNGTVEAVTQPGNRVTRYTYNSARLPTIISHPEGAINRFVYTDSGRLAGAGNAQHQYANWTYDVAGNSMRSASARHVPLAAAGGPVGSANGQFSSLTLFDSLGRPYQKINSKSEREDIRYDANGNIEAQYGGDGKGTFHEYDFQNRRVKTTATDGGITRFEYDLAGRLAAVTDPRGIRTAYAYNGFGDVTGIASADRGATTFDHDDLGRVTSETWADGKVVTYGLDDLGRTRWRRIGIGTEFFNYDEGSFGKGRLTSIVDATGRTDYGYDAAGRIISQRNDIYGVKFATWWGYDAAGRKSAMSTSAGFGVGYDYDAYGRLWRVRSTLSGKWATLANGFIYQPATDIMYGWRFGNGLPRMLTFDQDARLDQIATPGVHDLGFDYHPRGTISKISDAVFPELTINYGYDDGGRVSTATRGGDNQYFAWDDAGNRIKHSRELQGEFSYGLYASTNRLHHWAGSGQSRRFEYDAFGNVSAEYRHNGNRKYTYDAFNRMNGAWVNGAQVGDYRINALNQRVLKISNGVGVRAIYGPDGELMAEVGPTTTHYVWLGGQLLGIARNGQFYASHNDQVGRPEALTNADGGKVWRAANAAFDRRVIVDTIGGLNVGFPGQYLDGETGLWYNGHRYYDPVLGRYLQSDPMQSGGGVNTYAYANGNPLSYIDPLGLFEWPALPQGVVDFSAGMGDTILFGQGQLLRDVFNISGGIDMCSSAYSNGEWAGLAVSASAGLAGGVRAAGTAGVGKEFSHWFPTRMGGPRSIWNGNYVSITTHARSDPYRRQFMPRTWKDANPSMSTAMSQWIRFPNVYKGSMAGTGYGAAGAGMAGCECPR</sequence>
<accession>A0A430HCC2</accession>
<evidence type="ECO:0000256" key="1">
    <source>
        <dbReference type="ARBA" id="ARBA00022737"/>
    </source>
</evidence>
<dbReference type="PANTHER" id="PTHR32305">
    <property type="match status" value="1"/>
</dbReference>
<dbReference type="InterPro" id="IPR050708">
    <property type="entry name" value="T6SS_VgrG/RHS"/>
</dbReference>
<keyword evidence="3" id="KW-0732">Signal</keyword>
<dbReference type="Proteomes" id="UP000278085">
    <property type="component" value="Unassembled WGS sequence"/>
</dbReference>
<dbReference type="Pfam" id="PF05593">
    <property type="entry name" value="RHS_repeat"/>
    <property type="match status" value="3"/>
</dbReference>
<gene>
    <name evidence="6" type="ORF">EJB06_30900</name>
</gene>
<keyword evidence="1" id="KW-0677">Repeat</keyword>
<reference evidence="6 7" key="1">
    <citation type="submission" date="2018-12" db="EMBL/GenBank/DDBJ databases">
        <authorList>
            <person name="Yang E."/>
        </authorList>
    </citation>
    <scope>NUCLEOTIDE SEQUENCE [LARGE SCALE GENOMIC DNA]</scope>
    <source>
        <strain evidence="6 7">SOD</strain>
    </source>
</reference>
<dbReference type="Gene3D" id="2.180.10.10">
    <property type="entry name" value="RHS repeat-associated core"/>
    <property type="match status" value="3"/>
</dbReference>
<comment type="caution">
    <text evidence="6">The sequence shown here is derived from an EMBL/GenBank/DDBJ whole genome shotgun (WGS) entry which is preliminary data.</text>
</comment>
<dbReference type="Pfam" id="PF20148">
    <property type="entry name" value="DUF6531"/>
    <property type="match status" value="1"/>
</dbReference>
<dbReference type="PANTHER" id="PTHR32305:SF15">
    <property type="entry name" value="PROTEIN RHSA-RELATED"/>
    <property type="match status" value="1"/>
</dbReference>
<feature type="chain" id="PRO_5019001340" evidence="3">
    <location>
        <begin position="22"/>
        <end position="1471"/>
    </location>
</feature>
<dbReference type="EMBL" id="RXLQ01000034">
    <property type="protein sequence ID" value="RSZ55170.1"/>
    <property type="molecule type" value="Genomic_DNA"/>
</dbReference>
<proteinExistence type="predicted"/>